<dbReference type="Pfam" id="PF06899">
    <property type="entry name" value="WzyE"/>
    <property type="match status" value="1"/>
</dbReference>
<name>A0A6G8JL18_9PAST</name>
<feature type="transmembrane region" description="Helical" evidence="6">
    <location>
        <begin position="226"/>
        <end position="244"/>
    </location>
</feature>
<evidence type="ECO:0000313" key="7">
    <source>
        <dbReference type="EMBL" id="QIM67791.1"/>
    </source>
</evidence>
<feature type="transmembrane region" description="Helical" evidence="6">
    <location>
        <begin position="335"/>
        <end position="355"/>
    </location>
</feature>
<feature type="transmembrane region" description="Helical" evidence="6">
    <location>
        <begin position="153"/>
        <end position="171"/>
    </location>
</feature>
<dbReference type="GO" id="GO:0016020">
    <property type="term" value="C:membrane"/>
    <property type="evidence" value="ECO:0007669"/>
    <property type="project" value="InterPro"/>
</dbReference>
<dbReference type="Proteomes" id="UP000501366">
    <property type="component" value="Chromosome"/>
</dbReference>
<keyword evidence="5 6" id="KW-0472">Membrane</keyword>
<dbReference type="NCBIfam" id="NF002820">
    <property type="entry name" value="PRK02975.1"/>
    <property type="match status" value="1"/>
</dbReference>
<sequence length="422" mass="47966">MNEYILLSGFYLLSVFSFLILISRDYQRKGFSFHLLFSLIYFVTFYAGFPLSGIMALGFGHLLPEISNQWLVFVTSGCGYLVYYGVYSAFSQTIPQTQMVNEFAKFEAKTTACLLALIALISLVYFLYLNGFLLFKLEKYSQLFAKNRVEAVALKRFFYFILPALLIFFFISKNKKAWWALLIISSLFGGLTYLAVGGTRANLALALAFFLLLGLYHGYLNFSTIMIAGAISVIAMFFLALARYKLDVSGGEAIYTFLYLSRDTFSPWENLARIFSYNLEYQGLMPIVRDFYVYIPKSLWQERPDIAWNTANYFTKILLGNQSGLAISPTLLGSFYIMGGFWLVGIGMTFVALVIKGLDQLFAYGKAYDSSLIQAYCFGNLFNLIVLVREGMDAFVSRFVFFSLIFLVCWLVAKSILMGKQK</sequence>
<dbReference type="InterPro" id="IPR010691">
    <property type="entry name" value="WzyE"/>
</dbReference>
<feature type="transmembrane region" description="Helical" evidence="6">
    <location>
        <begin position="178"/>
        <end position="196"/>
    </location>
</feature>
<keyword evidence="4 6" id="KW-1133">Transmembrane helix</keyword>
<keyword evidence="2" id="KW-0997">Cell inner membrane</keyword>
<feature type="transmembrane region" description="Helical" evidence="6">
    <location>
        <begin position="111"/>
        <end position="133"/>
    </location>
</feature>
<dbReference type="KEGG" id="mgra:A4G16_10695"/>
<reference evidence="7 8" key="1">
    <citation type="submission" date="2016-03" db="EMBL/GenBank/DDBJ databases">
        <authorList>
            <person name="Bojesen A.M."/>
            <person name="Planet P."/>
            <person name="Hansen M.J."/>
        </authorList>
    </citation>
    <scope>NUCLEOTIDE SEQUENCE [LARGE SCALE GENOMIC DNA]</scope>
    <source>
        <strain evidence="7 8">B 234/94</strain>
    </source>
</reference>
<evidence type="ECO:0000313" key="8">
    <source>
        <dbReference type="Proteomes" id="UP000501366"/>
    </source>
</evidence>
<accession>A0A6G8JL18</accession>
<organism evidence="7 8">
    <name type="scientific">Mannheimia granulomatis</name>
    <dbReference type="NCBI Taxonomy" id="85402"/>
    <lineage>
        <taxon>Bacteria</taxon>
        <taxon>Pseudomonadati</taxon>
        <taxon>Pseudomonadota</taxon>
        <taxon>Gammaproteobacteria</taxon>
        <taxon>Pasteurellales</taxon>
        <taxon>Pasteurellaceae</taxon>
        <taxon>Mannheimia</taxon>
    </lineage>
</organism>
<evidence type="ECO:0000256" key="4">
    <source>
        <dbReference type="ARBA" id="ARBA00022989"/>
    </source>
</evidence>
<dbReference type="EMBL" id="CP015030">
    <property type="protein sequence ID" value="QIM67791.1"/>
    <property type="molecule type" value="Genomic_DNA"/>
</dbReference>
<keyword evidence="3 6" id="KW-0812">Transmembrane</keyword>
<evidence type="ECO:0000256" key="6">
    <source>
        <dbReference type="SAM" id="Phobius"/>
    </source>
</evidence>
<feature type="transmembrane region" description="Helical" evidence="6">
    <location>
        <begin position="70"/>
        <end position="90"/>
    </location>
</feature>
<proteinExistence type="predicted"/>
<gene>
    <name evidence="7" type="ORF">A4G16_10695</name>
</gene>
<evidence type="ECO:0000256" key="3">
    <source>
        <dbReference type="ARBA" id="ARBA00022692"/>
    </source>
</evidence>
<feature type="transmembrane region" description="Helical" evidence="6">
    <location>
        <begin position="6"/>
        <end position="23"/>
    </location>
</feature>
<dbReference type="AlphaFoldDB" id="A0A6G8JL18"/>
<feature type="transmembrane region" description="Helical" evidence="6">
    <location>
        <begin position="367"/>
        <end position="388"/>
    </location>
</feature>
<evidence type="ECO:0000256" key="1">
    <source>
        <dbReference type="ARBA" id="ARBA00022475"/>
    </source>
</evidence>
<feature type="transmembrane region" description="Helical" evidence="6">
    <location>
        <begin position="394"/>
        <end position="413"/>
    </location>
</feature>
<protein>
    <submittedName>
        <fullName evidence="7">Enterobacterial common antigen polymerase</fullName>
    </submittedName>
</protein>
<evidence type="ECO:0000256" key="5">
    <source>
        <dbReference type="ARBA" id="ARBA00023136"/>
    </source>
</evidence>
<dbReference type="GO" id="GO:0009246">
    <property type="term" value="P:enterobacterial common antigen biosynthetic process"/>
    <property type="evidence" value="ECO:0007669"/>
    <property type="project" value="InterPro"/>
</dbReference>
<dbReference type="RefSeq" id="WP_165889861.1">
    <property type="nucleotide sequence ID" value="NZ_CP015030.1"/>
</dbReference>
<evidence type="ECO:0000256" key="2">
    <source>
        <dbReference type="ARBA" id="ARBA00022519"/>
    </source>
</evidence>
<keyword evidence="1" id="KW-1003">Cell membrane</keyword>
<feature type="transmembrane region" description="Helical" evidence="6">
    <location>
        <begin position="35"/>
        <end position="58"/>
    </location>
</feature>